<accession>A0ABX6T559</accession>
<name>A0ABX6T559_9SPHN</name>
<evidence type="ECO:0000313" key="3">
    <source>
        <dbReference type="Proteomes" id="UP000516105"/>
    </source>
</evidence>
<evidence type="ECO:0000313" key="2">
    <source>
        <dbReference type="EMBL" id="QNP44920.1"/>
    </source>
</evidence>
<sequence length="62" mass="6497">MVLVDELGKVADCTVIEPSGVASLDAQSCAVIKQGAKYKPAIGLDGKPAKSAAFQSILWKMF</sequence>
<gene>
    <name evidence="2" type="ORF">H9L14_09280</name>
</gene>
<dbReference type="InterPro" id="IPR037682">
    <property type="entry name" value="TonB_C"/>
</dbReference>
<dbReference type="Gene3D" id="3.30.1150.10">
    <property type="match status" value="1"/>
</dbReference>
<dbReference type="EMBL" id="CP060782">
    <property type="protein sequence ID" value="QNP44920.1"/>
    <property type="molecule type" value="Genomic_DNA"/>
</dbReference>
<dbReference type="SUPFAM" id="SSF74653">
    <property type="entry name" value="TolA/TonB C-terminal domain"/>
    <property type="match status" value="1"/>
</dbReference>
<feature type="domain" description="TonB C-terminal" evidence="1">
    <location>
        <begin position="2"/>
        <end position="50"/>
    </location>
</feature>
<protein>
    <submittedName>
        <fullName evidence="2">Energy transducer TonB</fullName>
    </submittedName>
</protein>
<evidence type="ECO:0000259" key="1">
    <source>
        <dbReference type="Pfam" id="PF03544"/>
    </source>
</evidence>
<reference evidence="2 3" key="1">
    <citation type="submission" date="2020-08" db="EMBL/GenBank/DDBJ databases">
        <title>Genome sequence of Sphingomonas sediminicola KACC 15039T.</title>
        <authorList>
            <person name="Hyun D.-W."/>
            <person name="Bae J.-W."/>
        </authorList>
    </citation>
    <scope>NUCLEOTIDE SEQUENCE [LARGE SCALE GENOMIC DNA]</scope>
    <source>
        <strain evidence="2 3">KACC 15039</strain>
    </source>
</reference>
<dbReference type="Proteomes" id="UP000516105">
    <property type="component" value="Chromosome"/>
</dbReference>
<organism evidence="2 3">
    <name type="scientific">Sphingomonas sediminicola</name>
    <dbReference type="NCBI Taxonomy" id="386874"/>
    <lineage>
        <taxon>Bacteria</taxon>
        <taxon>Pseudomonadati</taxon>
        <taxon>Pseudomonadota</taxon>
        <taxon>Alphaproteobacteria</taxon>
        <taxon>Sphingomonadales</taxon>
        <taxon>Sphingomonadaceae</taxon>
        <taxon>Sphingomonas</taxon>
    </lineage>
</organism>
<keyword evidence="3" id="KW-1185">Reference proteome</keyword>
<dbReference type="Pfam" id="PF03544">
    <property type="entry name" value="TonB_C"/>
    <property type="match status" value="1"/>
</dbReference>
<dbReference type="RefSeq" id="WP_187707877.1">
    <property type="nucleotide sequence ID" value="NZ_CP060782.1"/>
</dbReference>
<proteinExistence type="predicted"/>